<dbReference type="PANTHER" id="PTHR43471">
    <property type="entry name" value="ABC TRANSPORTER PERMEASE"/>
    <property type="match status" value="1"/>
</dbReference>
<comment type="subcellular location">
    <subcellularLocation>
        <location evidence="1">Membrane</location>
        <topology evidence="1">Multi-pass membrane protein</topology>
    </subcellularLocation>
</comment>
<dbReference type="InterPro" id="IPR013525">
    <property type="entry name" value="ABC2_TM"/>
</dbReference>
<feature type="transmembrane region" description="Helical" evidence="5">
    <location>
        <begin position="24"/>
        <end position="43"/>
    </location>
</feature>
<dbReference type="GO" id="GO:0140359">
    <property type="term" value="F:ABC-type transporter activity"/>
    <property type="evidence" value="ECO:0007669"/>
    <property type="project" value="InterPro"/>
</dbReference>
<dbReference type="KEGG" id="masz:C9I28_06510"/>
<dbReference type="AlphaFoldDB" id="A0A2R4C727"/>
<evidence type="ECO:0000313" key="8">
    <source>
        <dbReference type="Proteomes" id="UP000240505"/>
    </source>
</evidence>
<dbReference type="GO" id="GO:0016020">
    <property type="term" value="C:membrane"/>
    <property type="evidence" value="ECO:0007669"/>
    <property type="project" value="UniProtKB-SubCell"/>
</dbReference>
<evidence type="ECO:0000256" key="3">
    <source>
        <dbReference type="ARBA" id="ARBA00022989"/>
    </source>
</evidence>
<dbReference type="PANTHER" id="PTHR43471:SF3">
    <property type="entry name" value="ABC TRANSPORTER PERMEASE PROTEIN NATB"/>
    <property type="match status" value="1"/>
</dbReference>
<name>A0A2R4C727_9BURK</name>
<feature type="transmembrane region" description="Helical" evidence="5">
    <location>
        <begin position="361"/>
        <end position="384"/>
    </location>
</feature>
<feature type="transmembrane region" description="Helical" evidence="5">
    <location>
        <begin position="279"/>
        <end position="302"/>
    </location>
</feature>
<keyword evidence="2 5" id="KW-0812">Transmembrane</keyword>
<keyword evidence="4 5" id="KW-0472">Membrane</keyword>
<feature type="transmembrane region" description="Helical" evidence="5">
    <location>
        <begin position="314"/>
        <end position="341"/>
    </location>
</feature>
<dbReference type="OrthoDB" id="5486437at2"/>
<gene>
    <name evidence="7" type="ORF">C9I28_06510</name>
</gene>
<feature type="transmembrane region" description="Helical" evidence="5">
    <location>
        <begin position="238"/>
        <end position="259"/>
    </location>
</feature>
<dbReference type="EMBL" id="CP028324">
    <property type="protein sequence ID" value="AVR95409.1"/>
    <property type="molecule type" value="Genomic_DNA"/>
</dbReference>
<accession>A0A2R4C727</accession>
<protein>
    <recommendedName>
        <fullName evidence="6">ABC-2 type transporter transmembrane domain-containing protein</fullName>
    </recommendedName>
</protein>
<keyword evidence="8" id="KW-1185">Reference proteome</keyword>
<dbReference type="RefSeq" id="WP_107140760.1">
    <property type="nucleotide sequence ID" value="NZ_CP028324.1"/>
</dbReference>
<evidence type="ECO:0000256" key="5">
    <source>
        <dbReference type="SAM" id="Phobius"/>
    </source>
</evidence>
<feature type="domain" description="ABC-2 type transporter transmembrane" evidence="6">
    <location>
        <begin position="30"/>
        <end position="383"/>
    </location>
</feature>
<keyword evidence="3 5" id="KW-1133">Transmembrane helix</keyword>
<organism evidence="7 8">
    <name type="scientific">Pseudoduganella armeniaca</name>
    <dbReference type="NCBI Taxonomy" id="2072590"/>
    <lineage>
        <taxon>Bacteria</taxon>
        <taxon>Pseudomonadati</taxon>
        <taxon>Pseudomonadota</taxon>
        <taxon>Betaproteobacteria</taxon>
        <taxon>Burkholderiales</taxon>
        <taxon>Oxalobacteraceae</taxon>
        <taxon>Telluria group</taxon>
        <taxon>Pseudoduganella</taxon>
    </lineage>
</organism>
<reference evidence="7 8" key="1">
    <citation type="submission" date="2018-03" db="EMBL/GenBank/DDBJ databases">
        <title>Massilia armeniaca sp. nov., isolated from desert soil.</title>
        <authorList>
            <person name="Huang H."/>
            <person name="Ren M."/>
        </authorList>
    </citation>
    <scope>NUCLEOTIDE SEQUENCE [LARGE SCALE GENOMIC DNA]</scope>
    <source>
        <strain evidence="7 8">ZMN-3</strain>
    </source>
</reference>
<evidence type="ECO:0000313" key="7">
    <source>
        <dbReference type="EMBL" id="AVR95409.1"/>
    </source>
</evidence>
<evidence type="ECO:0000256" key="1">
    <source>
        <dbReference type="ARBA" id="ARBA00004141"/>
    </source>
</evidence>
<dbReference type="Pfam" id="PF12698">
    <property type="entry name" value="ABC2_membrane_3"/>
    <property type="match status" value="1"/>
</dbReference>
<sequence>MSARPPFIVVLLKELRETVRDRRAMGLVLLFVLMYPMLVGGVLQQQISRATKPEKEGIELTVIGAARAPTLMTQLKQKNVTIHAADAMTEEQITALLRSQKTAAVLRLSDSYGDDYRSMRPARVELWYDSASDNGRKVGDIEHVVRSYGNTIAGARLLAHGVSPATLYPVQLQKYDTGTSASRSSAVIGTMLGMFFIPAFFFCLSTAVDSTAGERERRSLEVLLAQPASPLDLVLGKWLAAALLSIVGLTLELIIAHGVLKWLPLEEIGMSWRLSWADLAIVCVTALSLPLFAAALEIALAINAKTFKEAQTTASFAIMIPMVPVIVVPMMNLTTATWMYLVPVLSHQTLLRELAKGQSVGVLPFALTFGASLLLALLCIAFTVRRMKSDRYLMAI</sequence>
<evidence type="ECO:0000256" key="2">
    <source>
        <dbReference type="ARBA" id="ARBA00022692"/>
    </source>
</evidence>
<proteinExistence type="predicted"/>
<evidence type="ECO:0000256" key="4">
    <source>
        <dbReference type="ARBA" id="ARBA00023136"/>
    </source>
</evidence>
<evidence type="ECO:0000259" key="6">
    <source>
        <dbReference type="Pfam" id="PF12698"/>
    </source>
</evidence>
<feature type="transmembrane region" description="Helical" evidence="5">
    <location>
        <begin position="186"/>
        <end position="208"/>
    </location>
</feature>
<dbReference type="Proteomes" id="UP000240505">
    <property type="component" value="Chromosome"/>
</dbReference>